<dbReference type="Proteomes" id="UP000503498">
    <property type="component" value="Chromosome"/>
</dbReference>
<evidence type="ECO:0000313" key="1">
    <source>
        <dbReference type="EMBL" id="QJD69255.1"/>
    </source>
</evidence>
<evidence type="ECO:0000313" key="2">
    <source>
        <dbReference type="Proteomes" id="UP000503498"/>
    </source>
</evidence>
<gene>
    <name evidence="1" type="ORF">HG421_17125</name>
</gene>
<organism evidence="1 2">
    <name type="scientific">Xanthomonas campestris pv. badrii</name>
    <dbReference type="NCBI Taxonomy" id="149696"/>
    <lineage>
        <taxon>Bacteria</taxon>
        <taxon>Pseudomonadati</taxon>
        <taxon>Pseudomonadota</taxon>
        <taxon>Gammaproteobacteria</taxon>
        <taxon>Lysobacterales</taxon>
        <taxon>Lysobacteraceae</taxon>
        <taxon>Xanthomonas</taxon>
    </lineage>
</organism>
<proteinExistence type="predicted"/>
<dbReference type="AlphaFoldDB" id="A0A7Z2ZJ50"/>
<sequence length="126" mass="14703">METKDENGVLGEGVRPQDLVAPKGLTYRERVIWVIDDLVGGRSKYSWLERYTGIKARRWKNVYLQVQQPTIEMVAALAKARPELLEWMVTGTKRSYVQVNPEELGWHERYLDRTFELLDKALPRKG</sequence>
<reference evidence="1 2" key="1">
    <citation type="submission" date="2020-04" db="EMBL/GenBank/DDBJ databases">
        <title>Genome-Wide Identification of 5-Methylcytosine Sites in Bacterial Genomes By High-Throughput Sequencing of MspJI Restriction Fragments.</title>
        <authorList>
            <person name="Wu V."/>
        </authorList>
    </citation>
    <scope>NUCLEOTIDE SEQUENCE [LARGE SCALE GENOMIC DNA]</scope>
    <source>
        <strain evidence="1 2">NEB122</strain>
    </source>
</reference>
<reference evidence="1 2" key="2">
    <citation type="submission" date="2020-04" db="EMBL/GenBank/DDBJ databases">
        <authorList>
            <person name="Fomenkov A."/>
            <person name="Anton B.P."/>
            <person name="Roberts R.J."/>
        </authorList>
    </citation>
    <scope>NUCLEOTIDE SEQUENCE [LARGE SCALE GENOMIC DNA]</scope>
    <source>
        <strain evidence="1 2">NEB122</strain>
    </source>
</reference>
<accession>A0A7Z2ZJ50</accession>
<protein>
    <submittedName>
        <fullName evidence="1">Uncharacterized protein</fullName>
    </submittedName>
</protein>
<name>A0A7Z2ZJ50_XANCA</name>
<dbReference type="RefSeq" id="WP_169707402.1">
    <property type="nucleotide sequence ID" value="NZ_CP051651.1"/>
</dbReference>
<dbReference type="EMBL" id="CP051651">
    <property type="protein sequence ID" value="QJD69255.1"/>
    <property type="molecule type" value="Genomic_DNA"/>
</dbReference>